<dbReference type="RefSeq" id="WP_306954636.1">
    <property type="nucleotide sequence ID" value="NZ_JAURUO010000009.1"/>
</dbReference>
<evidence type="ECO:0000313" key="3">
    <source>
        <dbReference type="Proteomes" id="UP001229209"/>
    </source>
</evidence>
<dbReference type="InterPro" id="IPR016181">
    <property type="entry name" value="Acyl_CoA_acyltransferase"/>
</dbReference>
<proteinExistence type="predicted"/>
<reference evidence="2 3" key="1">
    <citation type="submission" date="2023-07" db="EMBL/GenBank/DDBJ databases">
        <title>Genomic Encyclopedia of Type Strains, Phase IV (KMG-IV): sequencing the most valuable type-strain genomes for metagenomic binning, comparative biology and taxonomic classification.</title>
        <authorList>
            <person name="Goeker M."/>
        </authorList>
    </citation>
    <scope>NUCLEOTIDE SEQUENCE [LARGE SCALE GENOMIC DNA]</scope>
    <source>
        <strain evidence="2 3">DSM 25924</strain>
    </source>
</reference>
<comment type="caution">
    <text evidence="2">The sequence shown here is derived from an EMBL/GenBank/DDBJ whole genome shotgun (WGS) entry which is preliminary data.</text>
</comment>
<protein>
    <submittedName>
        <fullName evidence="2">RimJ/RimL family protein N-acetyltransferase</fullName>
    </submittedName>
</protein>
<dbReference type="CDD" id="cd04301">
    <property type="entry name" value="NAT_SF"/>
    <property type="match status" value="1"/>
</dbReference>
<sequence>MVSWNQELVLAAMEDKSRLSQILGLEVPHDFPSDSVRKFVLPMTLEELERDPSIGQWSGMIVHVSDAILIGTMGFKSSPDEFGNVEMGYDIIPKYQGQGYATEMAWALIEWAFRQPSVDCITAKCLVTNIPSVRVLEKVRMKKVSQVEDMIYWKIDKR</sequence>
<gene>
    <name evidence="2" type="ORF">J2S04_001893</name>
</gene>
<dbReference type="InterPro" id="IPR000182">
    <property type="entry name" value="GNAT_dom"/>
</dbReference>
<dbReference type="PANTHER" id="PTHR43792">
    <property type="entry name" value="GNAT FAMILY, PUTATIVE (AFU_ORTHOLOGUE AFUA_3G00765)-RELATED-RELATED"/>
    <property type="match status" value="1"/>
</dbReference>
<dbReference type="PANTHER" id="PTHR43792:SF13">
    <property type="entry name" value="ACETYLTRANSFERASE"/>
    <property type="match status" value="1"/>
</dbReference>
<dbReference type="Gene3D" id="3.40.630.30">
    <property type="match status" value="1"/>
</dbReference>
<name>A0ABT9LXF3_9BACL</name>
<dbReference type="SUPFAM" id="SSF55729">
    <property type="entry name" value="Acyl-CoA N-acyltransferases (Nat)"/>
    <property type="match status" value="1"/>
</dbReference>
<dbReference type="InterPro" id="IPR051531">
    <property type="entry name" value="N-acetyltransferase"/>
</dbReference>
<feature type="domain" description="N-acetyltransferase" evidence="1">
    <location>
        <begin position="6"/>
        <end position="158"/>
    </location>
</feature>
<dbReference type="PROSITE" id="PS51186">
    <property type="entry name" value="GNAT"/>
    <property type="match status" value="1"/>
</dbReference>
<keyword evidence="3" id="KW-1185">Reference proteome</keyword>
<organism evidence="2 3">
    <name type="scientific">Alicyclobacillus tolerans</name>
    <dbReference type="NCBI Taxonomy" id="90970"/>
    <lineage>
        <taxon>Bacteria</taxon>
        <taxon>Bacillati</taxon>
        <taxon>Bacillota</taxon>
        <taxon>Bacilli</taxon>
        <taxon>Bacillales</taxon>
        <taxon>Alicyclobacillaceae</taxon>
        <taxon>Alicyclobacillus</taxon>
    </lineage>
</organism>
<accession>A0ABT9LXF3</accession>
<evidence type="ECO:0000259" key="1">
    <source>
        <dbReference type="PROSITE" id="PS51186"/>
    </source>
</evidence>
<dbReference type="Proteomes" id="UP001229209">
    <property type="component" value="Unassembled WGS sequence"/>
</dbReference>
<dbReference type="Pfam" id="PF13302">
    <property type="entry name" value="Acetyltransf_3"/>
    <property type="match status" value="1"/>
</dbReference>
<dbReference type="EMBL" id="JAURUO010000009">
    <property type="protein sequence ID" value="MDP9728942.1"/>
    <property type="molecule type" value="Genomic_DNA"/>
</dbReference>
<evidence type="ECO:0000313" key="2">
    <source>
        <dbReference type="EMBL" id="MDP9728942.1"/>
    </source>
</evidence>